<dbReference type="GO" id="GO:0015086">
    <property type="term" value="F:cadmium ion transmembrane transporter activity"/>
    <property type="evidence" value="ECO:0007669"/>
    <property type="project" value="TreeGrafter"/>
</dbReference>
<dbReference type="GO" id="GO:0006882">
    <property type="term" value="P:intracellular zinc ion homeostasis"/>
    <property type="evidence" value="ECO:0007669"/>
    <property type="project" value="TreeGrafter"/>
</dbReference>
<evidence type="ECO:0000259" key="7">
    <source>
        <dbReference type="Pfam" id="PF01545"/>
    </source>
</evidence>
<feature type="domain" description="Cation efflux protein transmembrane" evidence="7">
    <location>
        <begin position="2"/>
        <end position="176"/>
    </location>
</feature>
<dbReference type="SUPFAM" id="SSF161111">
    <property type="entry name" value="Cation efflux protein transmembrane domain-like"/>
    <property type="match status" value="1"/>
</dbReference>
<evidence type="ECO:0000256" key="1">
    <source>
        <dbReference type="ARBA" id="ARBA00004141"/>
    </source>
</evidence>
<dbReference type="GO" id="GO:0005886">
    <property type="term" value="C:plasma membrane"/>
    <property type="evidence" value="ECO:0007669"/>
    <property type="project" value="TreeGrafter"/>
</dbReference>
<gene>
    <name evidence="8" type="ORF">SDC9_53290</name>
</gene>
<sequence length="268" mass="30007">MITFDGLYSLVSLGLALFAIITTNFINKNDFNNYPFGKATLEPLLVIIKSLVLLITCSINMISSIKEILNGGNDVEAGFALGYALISSIGCTLVYLYMRKSSKNLNSEIVKVESSQWFMDAMLSVGVLVGFLLSILLKSIGLATLSSYVDPGMVILSSAIFLRMPITSIIDAFREISNSTADEQINYDINALVKEIQKEYELEDSIARVAKVGRELRIEIDFIVSKDSKIKSIEDMDKVREIIDKNTNHFDLKKWMNVSFTENRKWAI</sequence>
<evidence type="ECO:0000256" key="3">
    <source>
        <dbReference type="ARBA" id="ARBA00022692"/>
    </source>
</evidence>
<comment type="subcellular location">
    <subcellularLocation>
        <location evidence="1">Membrane</location>
        <topology evidence="1">Multi-pass membrane protein</topology>
    </subcellularLocation>
</comment>
<keyword evidence="5 6" id="KW-0472">Membrane</keyword>
<dbReference type="Gene3D" id="1.20.1510.10">
    <property type="entry name" value="Cation efflux protein transmembrane domain"/>
    <property type="match status" value="1"/>
</dbReference>
<name>A0A644WSS8_9ZZZZ</name>
<dbReference type="InterPro" id="IPR058533">
    <property type="entry name" value="Cation_efflux_TM"/>
</dbReference>
<evidence type="ECO:0000256" key="5">
    <source>
        <dbReference type="ARBA" id="ARBA00023136"/>
    </source>
</evidence>
<reference evidence="8" key="1">
    <citation type="submission" date="2019-08" db="EMBL/GenBank/DDBJ databases">
        <authorList>
            <person name="Kucharzyk K."/>
            <person name="Murdoch R.W."/>
            <person name="Higgins S."/>
            <person name="Loffler F."/>
        </authorList>
    </citation>
    <scope>NUCLEOTIDE SEQUENCE</scope>
</reference>
<dbReference type="InterPro" id="IPR027469">
    <property type="entry name" value="Cation_efflux_TMD_sf"/>
</dbReference>
<dbReference type="AlphaFoldDB" id="A0A644WSS8"/>
<dbReference type="GO" id="GO:0015341">
    <property type="term" value="F:zinc efflux antiporter activity"/>
    <property type="evidence" value="ECO:0007669"/>
    <property type="project" value="TreeGrafter"/>
</dbReference>
<feature type="transmembrane region" description="Helical" evidence="6">
    <location>
        <begin position="77"/>
        <end position="97"/>
    </location>
</feature>
<evidence type="ECO:0000256" key="2">
    <source>
        <dbReference type="ARBA" id="ARBA00022448"/>
    </source>
</evidence>
<dbReference type="EMBL" id="VSSQ01001287">
    <property type="protein sequence ID" value="MPM06986.1"/>
    <property type="molecule type" value="Genomic_DNA"/>
</dbReference>
<feature type="transmembrane region" description="Helical" evidence="6">
    <location>
        <begin position="117"/>
        <end position="136"/>
    </location>
</feature>
<dbReference type="InterPro" id="IPR050291">
    <property type="entry name" value="CDF_Transporter"/>
</dbReference>
<dbReference type="PANTHER" id="PTHR43840">
    <property type="entry name" value="MITOCHONDRIAL METAL TRANSPORTER 1-RELATED"/>
    <property type="match status" value="1"/>
</dbReference>
<evidence type="ECO:0000256" key="4">
    <source>
        <dbReference type="ARBA" id="ARBA00022989"/>
    </source>
</evidence>
<accession>A0A644WSS8</accession>
<proteinExistence type="predicted"/>
<keyword evidence="3 6" id="KW-0812">Transmembrane</keyword>
<organism evidence="8">
    <name type="scientific">bioreactor metagenome</name>
    <dbReference type="NCBI Taxonomy" id="1076179"/>
    <lineage>
        <taxon>unclassified sequences</taxon>
        <taxon>metagenomes</taxon>
        <taxon>ecological metagenomes</taxon>
    </lineage>
</organism>
<dbReference type="GO" id="GO:0015093">
    <property type="term" value="F:ferrous iron transmembrane transporter activity"/>
    <property type="evidence" value="ECO:0007669"/>
    <property type="project" value="TreeGrafter"/>
</dbReference>
<protein>
    <recommendedName>
        <fullName evidence="7">Cation efflux protein transmembrane domain-containing protein</fullName>
    </recommendedName>
</protein>
<feature type="transmembrane region" description="Helical" evidence="6">
    <location>
        <begin position="6"/>
        <end position="26"/>
    </location>
</feature>
<dbReference type="PANTHER" id="PTHR43840:SF15">
    <property type="entry name" value="MITOCHONDRIAL METAL TRANSPORTER 1-RELATED"/>
    <property type="match status" value="1"/>
</dbReference>
<keyword evidence="2" id="KW-0813">Transport</keyword>
<comment type="caution">
    <text evidence="8">The sequence shown here is derived from an EMBL/GenBank/DDBJ whole genome shotgun (WGS) entry which is preliminary data.</text>
</comment>
<dbReference type="Pfam" id="PF01545">
    <property type="entry name" value="Cation_efflux"/>
    <property type="match status" value="1"/>
</dbReference>
<keyword evidence="4 6" id="KW-1133">Transmembrane helix</keyword>
<evidence type="ECO:0000256" key="6">
    <source>
        <dbReference type="SAM" id="Phobius"/>
    </source>
</evidence>
<evidence type="ECO:0000313" key="8">
    <source>
        <dbReference type="EMBL" id="MPM06986.1"/>
    </source>
</evidence>
<feature type="transmembrane region" description="Helical" evidence="6">
    <location>
        <begin position="46"/>
        <end position="65"/>
    </location>
</feature>